<dbReference type="InterPro" id="IPR011304">
    <property type="entry name" value="L-lactate_DH"/>
</dbReference>
<evidence type="ECO:0000256" key="6">
    <source>
        <dbReference type="ARBA" id="ARBA00049258"/>
    </source>
</evidence>
<protein>
    <recommendedName>
        <fullName evidence="3 7">L-lactate dehydrogenase</fullName>
        <ecNumber evidence="3 7">1.1.1.27</ecNumber>
    </recommendedName>
</protein>
<dbReference type="InterPro" id="IPR036291">
    <property type="entry name" value="NAD(P)-bd_dom_sf"/>
</dbReference>
<feature type="domain" description="Lactate/malate dehydrogenase C-terminal" evidence="9">
    <location>
        <begin position="213"/>
        <end position="378"/>
    </location>
</feature>
<comment type="caution">
    <text evidence="10">The sequence shown here is derived from an EMBL/GenBank/DDBJ whole genome shotgun (WGS) entry which is preliminary data.</text>
</comment>
<evidence type="ECO:0000313" key="10">
    <source>
        <dbReference type="EMBL" id="EUB53984.1"/>
    </source>
</evidence>
<keyword evidence="11" id="KW-1185">Reference proteome</keyword>
<dbReference type="CTD" id="36346872"/>
<dbReference type="PRINTS" id="PR00086">
    <property type="entry name" value="LLDHDRGNASE"/>
</dbReference>
<dbReference type="SUPFAM" id="SSF51735">
    <property type="entry name" value="NAD(P)-binding Rossmann-fold domains"/>
    <property type="match status" value="1"/>
</dbReference>
<evidence type="ECO:0000256" key="7">
    <source>
        <dbReference type="RuleBase" id="RU000496"/>
    </source>
</evidence>
<dbReference type="OMA" id="CFGRERK"/>
<organism evidence="10 11">
    <name type="scientific">Echinococcus granulosus</name>
    <name type="common">Hydatid tapeworm</name>
    <dbReference type="NCBI Taxonomy" id="6210"/>
    <lineage>
        <taxon>Eukaryota</taxon>
        <taxon>Metazoa</taxon>
        <taxon>Spiralia</taxon>
        <taxon>Lophotrochozoa</taxon>
        <taxon>Platyhelminthes</taxon>
        <taxon>Cestoda</taxon>
        <taxon>Eucestoda</taxon>
        <taxon>Cyclophyllidea</taxon>
        <taxon>Taeniidae</taxon>
        <taxon>Echinococcus</taxon>
        <taxon>Echinococcus granulosus group</taxon>
    </lineage>
</organism>
<dbReference type="Pfam" id="PF02866">
    <property type="entry name" value="Ldh_1_C"/>
    <property type="match status" value="1"/>
</dbReference>
<dbReference type="InterPro" id="IPR018177">
    <property type="entry name" value="L-lactate_DH_AS"/>
</dbReference>
<evidence type="ECO:0000259" key="9">
    <source>
        <dbReference type="Pfam" id="PF02866"/>
    </source>
</evidence>
<dbReference type="PANTHER" id="PTHR43128:SF16">
    <property type="entry name" value="L-LACTATE DEHYDROGENASE"/>
    <property type="match status" value="1"/>
</dbReference>
<dbReference type="GO" id="GO:0004459">
    <property type="term" value="F:L-lactate dehydrogenase (NAD+) activity"/>
    <property type="evidence" value="ECO:0007669"/>
    <property type="project" value="UniProtKB-EC"/>
</dbReference>
<comment type="similarity">
    <text evidence="2">Belongs to the LDH/MDH superfamily. LDH family.</text>
</comment>
<dbReference type="NCBIfam" id="TIGR01771">
    <property type="entry name" value="L-LDH-NAD"/>
    <property type="match status" value="1"/>
</dbReference>
<evidence type="ECO:0000256" key="1">
    <source>
        <dbReference type="ARBA" id="ARBA00004843"/>
    </source>
</evidence>
<dbReference type="Pfam" id="PF00056">
    <property type="entry name" value="Ldh_1_N"/>
    <property type="match status" value="1"/>
</dbReference>
<gene>
    <name evidence="10" type="ORF">EGR_11159</name>
</gene>
<comment type="catalytic activity">
    <reaction evidence="6 7">
        <text>(S)-lactate + NAD(+) = pyruvate + NADH + H(+)</text>
        <dbReference type="Rhea" id="RHEA:23444"/>
        <dbReference type="ChEBI" id="CHEBI:15361"/>
        <dbReference type="ChEBI" id="CHEBI:15378"/>
        <dbReference type="ChEBI" id="CHEBI:16651"/>
        <dbReference type="ChEBI" id="CHEBI:57540"/>
        <dbReference type="ChEBI" id="CHEBI:57945"/>
        <dbReference type="EC" id="1.1.1.27"/>
    </reaction>
</comment>
<dbReference type="STRING" id="6210.W6UKH2"/>
<evidence type="ECO:0000256" key="3">
    <source>
        <dbReference type="ARBA" id="ARBA00012967"/>
    </source>
</evidence>
<dbReference type="SUPFAM" id="SSF56327">
    <property type="entry name" value="LDH C-terminal domain-like"/>
    <property type="match status" value="1"/>
</dbReference>
<dbReference type="EMBL" id="APAU02000428">
    <property type="protein sequence ID" value="EUB53984.1"/>
    <property type="molecule type" value="Genomic_DNA"/>
</dbReference>
<dbReference type="UniPathway" id="UPA00554">
    <property type="reaction ID" value="UER00611"/>
</dbReference>
<dbReference type="GO" id="GO:0005737">
    <property type="term" value="C:cytoplasm"/>
    <property type="evidence" value="ECO:0007669"/>
    <property type="project" value="InterPro"/>
</dbReference>
<dbReference type="GeneID" id="36346872"/>
<dbReference type="RefSeq" id="XP_024345180.1">
    <property type="nucleotide sequence ID" value="XM_024500406.1"/>
</dbReference>
<evidence type="ECO:0000256" key="4">
    <source>
        <dbReference type="ARBA" id="ARBA00023002"/>
    </source>
</evidence>
<dbReference type="InterPro" id="IPR015955">
    <property type="entry name" value="Lactate_DH/Glyco_Ohase_4_C"/>
</dbReference>
<feature type="domain" description="Lactate/malate dehydrogenase N-terminal" evidence="8">
    <location>
        <begin position="79"/>
        <end position="210"/>
    </location>
</feature>
<dbReference type="Proteomes" id="UP000019149">
    <property type="component" value="Unassembled WGS sequence"/>
</dbReference>
<proteinExistence type="inferred from homology"/>
<keyword evidence="5 7" id="KW-0520">NAD</keyword>
<dbReference type="OrthoDB" id="5405561at2759"/>
<dbReference type="CDD" id="cd05293">
    <property type="entry name" value="LDH_1"/>
    <property type="match status" value="1"/>
</dbReference>
<accession>W6UKH2</accession>
<dbReference type="InterPro" id="IPR001557">
    <property type="entry name" value="L-lactate/malate_DH"/>
</dbReference>
<dbReference type="Gene3D" id="3.90.110.10">
    <property type="entry name" value="Lactate dehydrogenase/glycoside hydrolase, family 4, C-terminal"/>
    <property type="match status" value="1"/>
</dbReference>
<dbReference type="HAMAP" id="MF_00488">
    <property type="entry name" value="Lactate_dehydrog"/>
    <property type="match status" value="1"/>
</dbReference>
<dbReference type="Gene3D" id="3.40.50.720">
    <property type="entry name" value="NAD(P)-binding Rossmann-like Domain"/>
    <property type="match status" value="1"/>
</dbReference>
<dbReference type="GO" id="GO:0006089">
    <property type="term" value="P:lactate metabolic process"/>
    <property type="evidence" value="ECO:0007669"/>
    <property type="project" value="TreeGrafter"/>
</dbReference>
<dbReference type="InterPro" id="IPR001236">
    <property type="entry name" value="Lactate/malate_DH_N"/>
</dbReference>
<dbReference type="PANTHER" id="PTHR43128">
    <property type="entry name" value="L-2-HYDROXYCARBOXYLATE DEHYDROGENASE (NAD(P)(+))"/>
    <property type="match status" value="1"/>
</dbReference>
<dbReference type="EC" id="1.1.1.27" evidence="3 7"/>
<dbReference type="PROSITE" id="PS00064">
    <property type="entry name" value="L_LDH"/>
    <property type="match status" value="1"/>
</dbReference>
<reference evidence="10 11" key="1">
    <citation type="journal article" date="2013" name="Nat. Genet.">
        <title>The genome of the hydatid tapeworm Echinococcus granulosus.</title>
        <authorList>
            <person name="Zheng H."/>
            <person name="Zhang W."/>
            <person name="Zhang L."/>
            <person name="Zhang Z."/>
            <person name="Li J."/>
            <person name="Lu G."/>
            <person name="Zhu Y."/>
            <person name="Wang Y."/>
            <person name="Huang Y."/>
            <person name="Liu J."/>
            <person name="Kang H."/>
            <person name="Chen J."/>
            <person name="Wang L."/>
            <person name="Chen A."/>
            <person name="Yu S."/>
            <person name="Gao Z."/>
            <person name="Jin L."/>
            <person name="Gu W."/>
            <person name="Wang Z."/>
            <person name="Zhao L."/>
            <person name="Shi B."/>
            <person name="Wen H."/>
            <person name="Lin R."/>
            <person name="Jones M.K."/>
            <person name="Brejova B."/>
            <person name="Vinar T."/>
            <person name="Zhao G."/>
            <person name="McManus D.P."/>
            <person name="Chen Z."/>
            <person name="Zhou Y."/>
            <person name="Wang S."/>
        </authorList>
    </citation>
    <scope>NUCLEOTIDE SEQUENCE [LARGE SCALE GENOMIC DNA]</scope>
</reference>
<evidence type="ECO:0000313" key="11">
    <source>
        <dbReference type="Proteomes" id="UP000019149"/>
    </source>
</evidence>
<comment type="pathway">
    <text evidence="1 7">Fermentation; pyruvate fermentation to lactate; (S)-lactate from pyruvate: step 1/1.</text>
</comment>
<dbReference type="PROSITE" id="PS51257">
    <property type="entry name" value="PROKAR_LIPOPROTEIN"/>
    <property type="match status" value="1"/>
</dbReference>
<evidence type="ECO:0000256" key="2">
    <source>
        <dbReference type="ARBA" id="ARBA00006054"/>
    </source>
</evidence>
<evidence type="ECO:0000256" key="5">
    <source>
        <dbReference type="ARBA" id="ARBA00023027"/>
    </source>
</evidence>
<sequence>MLPTPRGTSTGLGASSCVAAALGEGGMRLPSRVFTVSGGNRGLQAERCRKGLINEGLVHVCGGVVVAFGDGTCFGRERKVSVVGAGAVGTAAAFAIMTKGIANTVALYDIDEDRCNGEVMDLDQGSLFLESYITKTADSDIVVVTAGVRQAVGESRLNLVQRNVDIFKKLIPTLVEQSPKCILVIVTNPVDIMTYVSWKLSGFPQHRVLGSGTMLDTARFRHILGEKLNVHPSAIHGYVVGEHGDSSVPVWSRVTVGGANLCDIYPKIGQAGDPDDFASIHKAVVDSAYEIIRMKGCTAWAIGLCCASLCNAILRNKKIVIPVSTSLKDKLGIKDEVFASVPCIVDSSGVSAVINLEYSPSEKQSLLASVETLQKIIAGIKW</sequence>
<name>W6UKH2_ECHGR</name>
<dbReference type="InterPro" id="IPR022383">
    <property type="entry name" value="Lactate/malate_DH_C"/>
</dbReference>
<dbReference type="AlphaFoldDB" id="W6UKH2"/>
<dbReference type="KEGG" id="egl:EGR_11159"/>
<evidence type="ECO:0000259" key="8">
    <source>
        <dbReference type="Pfam" id="PF00056"/>
    </source>
</evidence>
<keyword evidence="4 7" id="KW-0560">Oxidoreductase</keyword>